<dbReference type="InterPro" id="IPR009057">
    <property type="entry name" value="Homeodomain-like_sf"/>
</dbReference>
<evidence type="ECO:0000313" key="6">
    <source>
        <dbReference type="EMBL" id="QVJ01532.1"/>
    </source>
</evidence>
<sequence>MNALRADAARSRERILEVARRSDPKDLRLNEIAREAGVGVGTVYRHFPTSHALVEELTVETLGRLRALTAQACADPDPGRGFEVALRAVVDLHLEAGGLQAVLLANEDVSEEVAALKASIFGELEGLLQRAQGSGALRGDLTTAQVERLVCGIEHAIRLGGPEDRDVFVDTLVAGLRPTASPATGATSTR</sequence>
<evidence type="ECO:0000256" key="4">
    <source>
        <dbReference type="PROSITE-ProRule" id="PRU00335"/>
    </source>
</evidence>
<dbReference type="Proteomes" id="UP000682416">
    <property type="component" value="Chromosome"/>
</dbReference>
<keyword evidence="7" id="KW-1185">Reference proteome</keyword>
<evidence type="ECO:0000256" key="1">
    <source>
        <dbReference type="ARBA" id="ARBA00023015"/>
    </source>
</evidence>
<dbReference type="Pfam" id="PF00440">
    <property type="entry name" value="TetR_N"/>
    <property type="match status" value="1"/>
</dbReference>
<keyword evidence="3" id="KW-0804">Transcription</keyword>
<dbReference type="GO" id="GO:0003700">
    <property type="term" value="F:DNA-binding transcription factor activity"/>
    <property type="evidence" value="ECO:0007669"/>
    <property type="project" value="TreeGrafter"/>
</dbReference>
<keyword evidence="1" id="KW-0805">Transcription regulation</keyword>
<organism evidence="6 7">
    <name type="scientific">Nocardiopsis eucommiae</name>
    <dbReference type="NCBI Taxonomy" id="2831970"/>
    <lineage>
        <taxon>Bacteria</taxon>
        <taxon>Bacillati</taxon>
        <taxon>Actinomycetota</taxon>
        <taxon>Actinomycetes</taxon>
        <taxon>Streptosporangiales</taxon>
        <taxon>Nocardiopsidaceae</taxon>
        <taxon>Nocardiopsis</taxon>
    </lineage>
</organism>
<dbReference type="InterPro" id="IPR049445">
    <property type="entry name" value="TetR_SbtR-like_C"/>
</dbReference>
<evidence type="ECO:0000256" key="3">
    <source>
        <dbReference type="ARBA" id="ARBA00023163"/>
    </source>
</evidence>
<dbReference type="EMBL" id="CP074402">
    <property type="protein sequence ID" value="QVJ01532.1"/>
    <property type="molecule type" value="Genomic_DNA"/>
</dbReference>
<dbReference type="SUPFAM" id="SSF48498">
    <property type="entry name" value="Tetracyclin repressor-like, C-terminal domain"/>
    <property type="match status" value="1"/>
</dbReference>
<feature type="domain" description="HTH tetR-type" evidence="5">
    <location>
        <begin position="5"/>
        <end position="65"/>
    </location>
</feature>
<name>A0A975LA41_9ACTN</name>
<dbReference type="KEGG" id="nec:KGD82_26835"/>
<dbReference type="Gene3D" id="1.10.357.10">
    <property type="entry name" value="Tetracycline Repressor, domain 2"/>
    <property type="match status" value="1"/>
</dbReference>
<dbReference type="PANTHER" id="PTHR30055:SF234">
    <property type="entry name" value="HTH-TYPE TRANSCRIPTIONAL REGULATOR BETI"/>
    <property type="match status" value="1"/>
</dbReference>
<dbReference type="InterPro" id="IPR001647">
    <property type="entry name" value="HTH_TetR"/>
</dbReference>
<reference evidence="6" key="1">
    <citation type="submission" date="2021-05" db="EMBL/GenBank/DDBJ databases">
        <authorList>
            <person name="Kaiqin L."/>
            <person name="Jian G."/>
        </authorList>
    </citation>
    <scope>NUCLEOTIDE SEQUENCE</scope>
    <source>
        <strain evidence="6">HDS5</strain>
    </source>
</reference>
<dbReference type="InterPro" id="IPR050109">
    <property type="entry name" value="HTH-type_TetR-like_transc_reg"/>
</dbReference>
<evidence type="ECO:0000256" key="2">
    <source>
        <dbReference type="ARBA" id="ARBA00023125"/>
    </source>
</evidence>
<dbReference type="PANTHER" id="PTHR30055">
    <property type="entry name" value="HTH-TYPE TRANSCRIPTIONAL REGULATOR RUTR"/>
    <property type="match status" value="1"/>
</dbReference>
<dbReference type="InterPro" id="IPR036271">
    <property type="entry name" value="Tet_transcr_reg_TetR-rel_C_sf"/>
</dbReference>
<dbReference type="Pfam" id="PF21597">
    <property type="entry name" value="TetR_C_43"/>
    <property type="match status" value="1"/>
</dbReference>
<dbReference type="GO" id="GO:0000976">
    <property type="term" value="F:transcription cis-regulatory region binding"/>
    <property type="evidence" value="ECO:0007669"/>
    <property type="project" value="TreeGrafter"/>
</dbReference>
<feature type="DNA-binding region" description="H-T-H motif" evidence="4">
    <location>
        <begin position="28"/>
        <end position="47"/>
    </location>
</feature>
<proteinExistence type="predicted"/>
<accession>A0A975LA41</accession>
<protein>
    <submittedName>
        <fullName evidence="6">TetR/AcrR family transcriptional regulator</fullName>
    </submittedName>
</protein>
<gene>
    <name evidence="6" type="ORF">KGD82_26835</name>
</gene>
<dbReference type="RefSeq" id="WP_378735559.1">
    <property type="nucleotide sequence ID" value="NZ_CBDRIY010000002.1"/>
</dbReference>
<dbReference type="SUPFAM" id="SSF46689">
    <property type="entry name" value="Homeodomain-like"/>
    <property type="match status" value="1"/>
</dbReference>
<keyword evidence="2 4" id="KW-0238">DNA-binding</keyword>
<evidence type="ECO:0000259" key="5">
    <source>
        <dbReference type="PROSITE" id="PS50977"/>
    </source>
</evidence>
<evidence type="ECO:0000313" key="7">
    <source>
        <dbReference type="Proteomes" id="UP000682416"/>
    </source>
</evidence>
<dbReference type="PROSITE" id="PS50977">
    <property type="entry name" value="HTH_TETR_2"/>
    <property type="match status" value="1"/>
</dbReference>
<dbReference type="AlphaFoldDB" id="A0A975LA41"/>